<comment type="caution">
    <text evidence="3">The sequence shown here is derived from an EMBL/GenBank/DDBJ whole genome shotgun (WGS) entry which is preliminary data.</text>
</comment>
<evidence type="ECO:0000259" key="2">
    <source>
        <dbReference type="SMART" id="SM00014"/>
    </source>
</evidence>
<dbReference type="Gene3D" id="1.20.144.10">
    <property type="entry name" value="Phosphatidic acid phosphatase type 2/haloperoxidase"/>
    <property type="match status" value="1"/>
</dbReference>
<protein>
    <submittedName>
        <fullName evidence="3">Phosphatidic acid phosphatase</fullName>
    </submittedName>
</protein>
<dbReference type="InterPro" id="IPR000326">
    <property type="entry name" value="PAP2/HPO"/>
</dbReference>
<feature type="transmembrane region" description="Helical" evidence="1">
    <location>
        <begin position="141"/>
        <end position="159"/>
    </location>
</feature>
<dbReference type="EMBL" id="JRNQ01000004">
    <property type="protein sequence ID" value="KGF45795.1"/>
    <property type="molecule type" value="Genomic_DNA"/>
</dbReference>
<feature type="transmembrane region" description="Helical" evidence="1">
    <location>
        <begin position="205"/>
        <end position="223"/>
    </location>
</feature>
<dbReference type="PANTHER" id="PTHR14969:SF13">
    <property type="entry name" value="AT30094P"/>
    <property type="match status" value="1"/>
</dbReference>
<dbReference type="SUPFAM" id="SSF48317">
    <property type="entry name" value="Acid phosphatase/Vanadium-dependent haloperoxidase"/>
    <property type="match status" value="1"/>
</dbReference>
<feature type="transmembrane region" description="Helical" evidence="1">
    <location>
        <begin position="165"/>
        <end position="184"/>
    </location>
</feature>
<evidence type="ECO:0000313" key="4">
    <source>
        <dbReference type="Proteomes" id="UP000029525"/>
    </source>
</evidence>
<keyword evidence="1" id="KW-0472">Membrane</keyword>
<dbReference type="OrthoDB" id="9789113at2"/>
<feature type="transmembrane region" description="Helical" evidence="1">
    <location>
        <begin position="113"/>
        <end position="134"/>
    </location>
</feature>
<dbReference type="PANTHER" id="PTHR14969">
    <property type="entry name" value="SPHINGOSINE-1-PHOSPHATE PHOSPHOHYDROLASE"/>
    <property type="match status" value="1"/>
</dbReference>
<dbReference type="SMART" id="SM00014">
    <property type="entry name" value="acidPPc"/>
    <property type="match status" value="1"/>
</dbReference>
<keyword evidence="1" id="KW-0812">Transmembrane</keyword>
<organism evidence="3 4">
    <name type="scientific">Prevotella bivia DNF00320</name>
    <dbReference type="NCBI Taxonomy" id="1401068"/>
    <lineage>
        <taxon>Bacteria</taxon>
        <taxon>Pseudomonadati</taxon>
        <taxon>Bacteroidota</taxon>
        <taxon>Bacteroidia</taxon>
        <taxon>Bacteroidales</taxon>
        <taxon>Prevotellaceae</taxon>
        <taxon>Prevotella</taxon>
    </lineage>
</organism>
<reference evidence="3 4" key="1">
    <citation type="submission" date="2014-07" db="EMBL/GenBank/DDBJ databases">
        <authorList>
            <person name="McCorrison J."/>
            <person name="Sanka R."/>
            <person name="Torralba M."/>
            <person name="Gillis M."/>
            <person name="Haft D.H."/>
            <person name="Methe B."/>
            <person name="Sutton G."/>
            <person name="Nelson K.E."/>
        </authorList>
    </citation>
    <scope>NUCLEOTIDE SEQUENCE [LARGE SCALE GENOMIC DNA]</scope>
    <source>
        <strain evidence="3 4">DNF00320</strain>
    </source>
</reference>
<dbReference type="AlphaFoldDB" id="A0A096AFZ8"/>
<evidence type="ECO:0000313" key="3">
    <source>
        <dbReference type="EMBL" id="KGF45795.1"/>
    </source>
</evidence>
<feature type="transmembrane region" description="Helical" evidence="1">
    <location>
        <begin position="59"/>
        <end position="83"/>
    </location>
</feature>
<dbReference type="Pfam" id="PF01569">
    <property type="entry name" value="PAP2"/>
    <property type="match status" value="1"/>
</dbReference>
<evidence type="ECO:0000256" key="1">
    <source>
        <dbReference type="SAM" id="Phobius"/>
    </source>
</evidence>
<feature type="domain" description="Phosphatidic acid phosphatase type 2/haloperoxidase" evidence="2">
    <location>
        <begin position="62"/>
        <end position="180"/>
    </location>
</feature>
<proteinExistence type="predicted"/>
<sequence>MEPIICFLDHYDKMSMLCLNFDGGVVMDTIWAIFSLPKIWFLIALMFIFGLIRHRVPVLAILIVTVFLAAAIGLSDFIASGIIKPYCERLRPSHCVAICGMLHYVDGYRGGQFGFVSSHAATSFSAFTFVSLLYRRKKVTYPLLLFTIFICYSRIYLGVHYPGDILGGVLVGATVGTTSYYGLVFTHRRINSLPSYSLVAQTSNYLFYSLLVTFSFPILMGITHF</sequence>
<dbReference type="RefSeq" id="WP_036865911.1">
    <property type="nucleotide sequence ID" value="NZ_JRNQ01000004.1"/>
</dbReference>
<gene>
    <name evidence="3" type="ORF">HMPREF0647_01385</name>
</gene>
<name>A0A096AFZ8_9BACT</name>
<dbReference type="Proteomes" id="UP000029525">
    <property type="component" value="Unassembled WGS sequence"/>
</dbReference>
<dbReference type="InterPro" id="IPR036938">
    <property type="entry name" value="PAP2/HPO_sf"/>
</dbReference>
<accession>A0A096AFZ8</accession>
<feature type="transmembrane region" description="Helical" evidence="1">
    <location>
        <begin position="30"/>
        <end position="52"/>
    </location>
</feature>
<keyword evidence="1" id="KW-1133">Transmembrane helix</keyword>